<evidence type="ECO:0000256" key="1">
    <source>
        <dbReference type="SAM" id="SignalP"/>
    </source>
</evidence>
<accession>A0A0C9WPA7</accession>
<dbReference type="OrthoDB" id="10609912at2759"/>
<feature type="signal peptide" evidence="1">
    <location>
        <begin position="1"/>
        <end position="17"/>
    </location>
</feature>
<dbReference type="EMBL" id="KN838891">
    <property type="protein sequence ID" value="KIJ92695.1"/>
    <property type="molecule type" value="Genomic_DNA"/>
</dbReference>
<proteinExistence type="predicted"/>
<protein>
    <submittedName>
        <fullName evidence="2">Uncharacterized protein</fullName>
    </submittedName>
</protein>
<sequence length="293" mass="31718">MSFFSVAVVLVTLNTRGIDMMQCNAPGGPAGSQSHFVRWAKEIPCTELLTSKLPPTLQGLLMMPLTPQKLPPRSPLLTWIMMPSPSRTDITTQDPILSAMVSNLADRDSAVPSPSPELVDPAALSLPLELLDSVTDIENEENIPQEPAPTDPNWDNDGVLHTRVHVKKGVAITSCNGPICRMFPLKSLFATAALALLNSSVPSSVPTAPISESSAATLGISTFTAAGPDESNLNRPLQPEHYDARDQAQKAWEVRKNQLTQQKIATDALKQTITIMYWKADDSEVDVFTVPCP</sequence>
<evidence type="ECO:0000313" key="3">
    <source>
        <dbReference type="Proteomes" id="UP000054477"/>
    </source>
</evidence>
<dbReference type="Proteomes" id="UP000054477">
    <property type="component" value="Unassembled WGS sequence"/>
</dbReference>
<dbReference type="HOGENOM" id="CLU_950170_0_0_1"/>
<gene>
    <name evidence="2" type="ORF">K443DRAFT_13407</name>
</gene>
<dbReference type="AlphaFoldDB" id="A0A0C9WPA7"/>
<reference evidence="2 3" key="1">
    <citation type="submission" date="2014-04" db="EMBL/GenBank/DDBJ databases">
        <authorList>
            <consortium name="DOE Joint Genome Institute"/>
            <person name="Kuo A."/>
            <person name="Kohler A."/>
            <person name="Nagy L.G."/>
            <person name="Floudas D."/>
            <person name="Copeland A."/>
            <person name="Barry K.W."/>
            <person name="Cichocki N."/>
            <person name="Veneault-Fourrey C."/>
            <person name="LaButti K."/>
            <person name="Lindquist E.A."/>
            <person name="Lipzen A."/>
            <person name="Lundell T."/>
            <person name="Morin E."/>
            <person name="Murat C."/>
            <person name="Sun H."/>
            <person name="Tunlid A."/>
            <person name="Henrissat B."/>
            <person name="Grigoriev I.V."/>
            <person name="Hibbett D.S."/>
            <person name="Martin F."/>
            <person name="Nordberg H.P."/>
            <person name="Cantor M.N."/>
            <person name="Hua S.X."/>
        </authorList>
    </citation>
    <scope>NUCLEOTIDE SEQUENCE [LARGE SCALE GENOMIC DNA]</scope>
    <source>
        <strain evidence="2 3">LaAM-08-1</strain>
    </source>
</reference>
<keyword evidence="3" id="KW-1185">Reference proteome</keyword>
<organism evidence="2 3">
    <name type="scientific">Laccaria amethystina LaAM-08-1</name>
    <dbReference type="NCBI Taxonomy" id="1095629"/>
    <lineage>
        <taxon>Eukaryota</taxon>
        <taxon>Fungi</taxon>
        <taxon>Dikarya</taxon>
        <taxon>Basidiomycota</taxon>
        <taxon>Agaricomycotina</taxon>
        <taxon>Agaricomycetes</taxon>
        <taxon>Agaricomycetidae</taxon>
        <taxon>Agaricales</taxon>
        <taxon>Agaricineae</taxon>
        <taxon>Hydnangiaceae</taxon>
        <taxon>Laccaria</taxon>
    </lineage>
</organism>
<feature type="chain" id="PRO_5002206043" evidence="1">
    <location>
        <begin position="18"/>
        <end position="293"/>
    </location>
</feature>
<reference evidence="3" key="2">
    <citation type="submission" date="2015-01" db="EMBL/GenBank/DDBJ databases">
        <title>Evolutionary Origins and Diversification of the Mycorrhizal Mutualists.</title>
        <authorList>
            <consortium name="DOE Joint Genome Institute"/>
            <consortium name="Mycorrhizal Genomics Consortium"/>
            <person name="Kohler A."/>
            <person name="Kuo A."/>
            <person name="Nagy L.G."/>
            <person name="Floudas D."/>
            <person name="Copeland A."/>
            <person name="Barry K.W."/>
            <person name="Cichocki N."/>
            <person name="Veneault-Fourrey C."/>
            <person name="LaButti K."/>
            <person name="Lindquist E.A."/>
            <person name="Lipzen A."/>
            <person name="Lundell T."/>
            <person name="Morin E."/>
            <person name="Murat C."/>
            <person name="Riley R."/>
            <person name="Ohm R."/>
            <person name="Sun H."/>
            <person name="Tunlid A."/>
            <person name="Henrissat B."/>
            <person name="Grigoriev I.V."/>
            <person name="Hibbett D.S."/>
            <person name="Martin F."/>
        </authorList>
    </citation>
    <scope>NUCLEOTIDE SEQUENCE [LARGE SCALE GENOMIC DNA]</scope>
    <source>
        <strain evidence="3">LaAM-08-1</strain>
    </source>
</reference>
<evidence type="ECO:0000313" key="2">
    <source>
        <dbReference type="EMBL" id="KIJ92695.1"/>
    </source>
</evidence>
<keyword evidence="1" id="KW-0732">Signal</keyword>
<name>A0A0C9WPA7_9AGAR</name>